<evidence type="ECO:0000256" key="8">
    <source>
        <dbReference type="ARBA" id="ARBA00024647"/>
    </source>
</evidence>
<dbReference type="Pfam" id="PF05188">
    <property type="entry name" value="MutS_II"/>
    <property type="match status" value="1"/>
</dbReference>
<dbReference type="HAMAP" id="MF_00096">
    <property type="entry name" value="MutS"/>
    <property type="match status" value="1"/>
</dbReference>
<evidence type="ECO:0000256" key="4">
    <source>
        <dbReference type="ARBA" id="ARBA00022763"/>
    </source>
</evidence>
<accession>A0A2Z6EVC1</accession>
<evidence type="ECO:0000256" key="1">
    <source>
        <dbReference type="ARBA" id="ARBA00006271"/>
    </source>
</evidence>
<keyword evidence="6 9" id="KW-0238">DNA-binding</keyword>
<dbReference type="InterPro" id="IPR000432">
    <property type="entry name" value="DNA_mismatch_repair_MutS_C"/>
</dbReference>
<evidence type="ECO:0000256" key="10">
    <source>
        <dbReference type="RuleBase" id="RU003756"/>
    </source>
</evidence>
<dbReference type="SUPFAM" id="SSF52540">
    <property type="entry name" value="P-loop containing nucleoside triphosphate hydrolases"/>
    <property type="match status" value="1"/>
</dbReference>
<dbReference type="GO" id="GO:0030983">
    <property type="term" value="F:mismatched DNA binding"/>
    <property type="evidence" value="ECO:0007669"/>
    <property type="project" value="InterPro"/>
</dbReference>
<feature type="binding site" evidence="9">
    <location>
        <begin position="615"/>
        <end position="622"/>
    </location>
    <ligand>
        <name>ATP</name>
        <dbReference type="ChEBI" id="CHEBI:30616"/>
    </ligand>
</feature>
<dbReference type="InterPro" id="IPR036187">
    <property type="entry name" value="DNA_mismatch_repair_MutS_sf"/>
</dbReference>
<dbReference type="FunFam" id="3.40.50.300:FF:000870">
    <property type="entry name" value="MutS protein homolog 4"/>
    <property type="match status" value="1"/>
</dbReference>
<dbReference type="FunFam" id="3.40.1170.10:FF:000001">
    <property type="entry name" value="DNA mismatch repair protein MutS"/>
    <property type="match status" value="1"/>
</dbReference>
<dbReference type="Gene3D" id="6.10.140.430">
    <property type="match status" value="1"/>
</dbReference>
<dbReference type="Pfam" id="PF05190">
    <property type="entry name" value="MutS_IV"/>
    <property type="match status" value="1"/>
</dbReference>
<sequence>MMQQYLRIKAEHPHTLVLYRMGDFYELFFEDAEKASRLLDVTLTQRGASSGQPIKMAGVPYHALEQYLAKLVKLGESVAICEQIGDPNTSKGPVERKVMRIVTPGTLTDAALLSDKQDACLLAFSAVQNRRNRTQTLGLAWLNLASGALRLAETNPTDLPALLERIRPAEILVADNSAAAPPHWSGALTRVPSWHFDLDAGHTRLCEQLAVANLDSFGVHAPSAACGAAGALLLYAAATQGQQLRHVRSIQVEQETQYISLDPATRRNLELTETLRGTDAPTLLSVLDTCCTSMGSRLLRHWLHHPPRDAQIAQTRQQAVTAWLQVTPPGAGDGLLELRQSLRQIADIERITGRIALLNARPRDLASLRDSLQQLPSISAHLAPLTQSAALLTTLSAALEPPAECLALLQQAIAVEPAALIRDGGVIANGHDAELDELRSISKNCGQFLLELETRERTRTGIANLRVEYNKVHGFFIEVTRGQTDKVPADYRRRQTLKNAERYITPELKTFEDKALSAQERALMREKTLYDELLQTLLTYIAQCQRIASALAELDVLATFAERARLHHWTAPELTHESGIEIEQGRHPVVAAQIERFIPNDCRLSAQRKLLFITGPNMGGKSTFMRQTALLVLMAYIGSYVPAQRARLGPVDRIFTRIGAADDLAGGRSTFMVEMTEAATILHHATPESLVLMDEIGRGTSTFDGLALAWAIARHLLNVNGCYTLFATHYFELTQLPDEFSQAANVHLSAAEHQQGIVFLHTVNEGPANQSYGLQVAQLAGVPPGVIRTARKHLQQLEQQALNRPSPQLDLFNSVTPTVSEPDERECAAQMEHATLKKLRALNPEEMRPREALDLLFELHALATETE</sequence>
<dbReference type="InterPro" id="IPR007860">
    <property type="entry name" value="DNA_mmatch_repair_MutS_con_dom"/>
</dbReference>
<comment type="similarity">
    <text evidence="1 9 10">Belongs to the DNA mismatch repair MutS family.</text>
</comment>
<dbReference type="Proteomes" id="UP000282597">
    <property type="component" value="Chromosome"/>
</dbReference>
<evidence type="ECO:0000256" key="9">
    <source>
        <dbReference type="HAMAP-Rule" id="MF_00096"/>
    </source>
</evidence>
<dbReference type="InterPro" id="IPR007861">
    <property type="entry name" value="DNA_mismatch_repair_MutS_clamp"/>
</dbReference>
<dbReference type="EMBL" id="AP018150">
    <property type="protein sequence ID" value="BBE09358.1"/>
    <property type="molecule type" value="Genomic_DNA"/>
</dbReference>
<evidence type="ECO:0000313" key="11">
    <source>
        <dbReference type="EMBL" id="BBE09358.1"/>
    </source>
</evidence>
<dbReference type="SUPFAM" id="SSF55271">
    <property type="entry name" value="DNA repair protein MutS, domain I"/>
    <property type="match status" value="1"/>
</dbReference>
<dbReference type="Gene3D" id="3.30.420.110">
    <property type="entry name" value="MutS, connector domain"/>
    <property type="match status" value="1"/>
</dbReference>
<evidence type="ECO:0000256" key="7">
    <source>
        <dbReference type="ARBA" id="ARBA00023204"/>
    </source>
</evidence>
<evidence type="ECO:0000256" key="3">
    <source>
        <dbReference type="ARBA" id="ARBA00022741"/>
    </source>
</evidence>
<name>A0A2Z6EVC1_9BURK</name>
<dbReference type="Gene3D" id="3.40.1170.10">
    <property type="entry name" value="DNA repair protein MutS, domain I"/>
    <property type="match status" value="1"/>
</dbReference>
<dbReference type="InterPro" id="IPR007695">
    <property type="entry name" value="DNA_mismatch_repair_MutS-lik_N"/>
</dbReference>
<dbReference type="KEGG" id="mcys:MCB1EB_1197"/>
<keyword evidence="7 9" id="KW-0234">DNA repair</keyword>
<evidence type="ECO:0000313" key="12">
    <source>
        <dbReference type="Proteomes" id="UP000282597"/>
    </source>
</evidence>
<gene>
    <name evidence="9" type="primary">mutS</name>
    <name evidence="11" type="ORF">MCB1EB_1197</name>
</gene>
<dbReference type="NCBIfam" id="NF003810">
    <property type="entry name" value="PRK05399.1"/>
    <property type="match status" value="1"/>
</dbReference>
<dbReference type="CDD" id="cd03284">
    <property type="entry name" value="ABC_MutS1"/>
    <property type="match status" value="1"/>
</dbReference>
<dbReference type="InterPro" id="IPR005748">
    <property type="entry name" value="DNA_mismatch_repair_MutS"/>
</dbReference>
<dbReference type="RefSeq" id="WP_045365514.1">
    <property type="nucleotide sequence ID" value="NZ_AP018150.1"/>
</dbReference>
<dbReference type="Pfam" id="PF05192">
    <property type="entry name" value="MutS_III"/>
    <property type="match status" value="1"/>
</dbReference>
<dbReference type="InterPro" id="IPR036678">
    <property type="entry name" value="MutS_con_dom_sf"/>
</dbReference>
<dbReference type="Pfam" id="PF00488">
    <property type="entry name" value="MutS_V"/>
    <property type="match status" value="1"/>
</dbReference>
<keyword evidence="3 9" id="KW-0547">Nucleotide-binding</keyword>
<dbReference type="SUPFAM" id="SSF53150">
    <property type="entry name" value="DNA repair protein MutS, domain II"/>
    <property type="match status" value="1"/>
</dbReference>
<evidence type="ECO:0000256" key="6">
    <source>
        <dbReference type="ARBA" id="ARBA00023125"/>
    </source>
</evidence>
<dbReference type="PROSITE" id="PS00486">
    <property type="entry name" value="DNA_MISMATCH_REPAIR_2"/>
    <property type="match status" value="1"/>
</dbReference>
<evidence type="ECO:0000256" key="2">
    <source>
        <dbReference type="ARBA" id="ARBA00021982"/>
    </source>
</evidence>
<dbReference type="Gene3D" id="1.10.1420.10">
    <property type="match status" value="2"/>
</dbReference>
<keyword evidence="4 9" id="KW-0227">DNA damage</keyword>
<dbReference type="GO" id="GO:0005829">
    <property type="term" value="C:cytosol"/>
    <property type="evidence" value="ECO:0007669"/>
    <property type="project" value="TreeGrafter"/>
</dbReference>
<evidence type="ECO:0000256" key="5">
    <source>
        <dbReference type="ARBA" id="ARBA00022840"/>
    </source>
</evidence>
<dbReference type="PANTHER" id="PTHR11361:SF34">
    <property type="entry name" value="DNA MISMATCH REPAIR PROTEIN MSH1, MITOCHONDRIAL"/>
    <property type="match status" value="1"/>
</dbReference>
<dbReference type="Gene3D" id="3.40.50.300">
    <property type="entry name" value="P-loop containing nucleotide triphosphate hydrolases"/>
    <property type="match status" value="1"/>
</dbReference>
<dbReference type="PANTHER" id="PTHR11361">
    <property type="entry name" value="DNA MISMATCH REPAIR PROTEIN MUTS FAMILY MEMBER"/>
    <property type="match status" value="1"/>
</dbReference>
<organism evidence="11 12">
    <name type="scientific">Mycoavidus cysteinexigens</name>
    <dbReference type="NCBI Taxonomy" id="1553431"/>
    <lineage>
        <taxon>Bacteria</taxon>
        <taxon>Pseudomonadati</taxon>
        <taxon>Pseudomonadota</taxon>
        <taxon>Betaproteobacteria</taxon>
        <taxon>Burkholderiales</taxon>
        <taxon>Burkholderiaceae</taxon>
        <taxon>Mycoavidus</taxon>
    </lineage>
</organism>
<dbReference type="InterPro" id="IPR045076">
    <property type="entry name" value="MutS"/>
</dbReference>
<dbReference type="GO" id="GO:0003684">
    <property type="term" value="F:damaged DNA binding"/>
    <property type="evidence" value="ECO:0007669"/>
    <property type="project" value="UniProtKB-UniRule"/>
</dbReference>
<keyword evidence="12" id="KW-1185">Reference proteome</keyword>
<dbReference type="SMART" id="SM00533">
    <property type="entry name" value="MUTSd"/>
    <property type="match status" value="1"/>
</dbReference>
<dbReference type="GO" id="GO:0140664">
    <property type="term" value="F:ATP-dependent DNA damage sensor activity"/>
    <property type="evidence" value="ECO:0007669"/>
    <property type="project" value="InterPro"/>
</dbReference>
<dbReference type="GO" id="GO:0005524">
    <property type="term" value="F:ATP binding"/>
    <property type="evidence" value="ECO:0007669"/>
    <property type="project" value="UniProtKB-UniRule"/>
</dbReference>
<comment type="function">
    <text evidence="8 9">This protein is involved in the repair of mismatches in DNA. It is possible that it carries out the mismatch recognition step. This protein has a weak ATPase activity.</text>
</comment>
<dbReference type="SUPFAM" id="SSF48334">
    <property type="entry name" value="DNA repair protein MutS, domain III"/>
    <property type="match status" value="1"/>
</dbReference>
<proteinExistence type="inferred from homology"/>
<dbReference type="FunFam" id="1.10.1420.10:FF:000001">
    <property type="entry name" value="DNA mismatch repair protein MutS"/>
    <property type="match status" value="1"/>
</dbReference>
<dbReference type="InterPro" id="IPR017261">
    <property type="entry name" value="DNA_mismatch_repair_MutS/MSH"/>
</dbReference>
<dbReference type="InterPro" id="IPR007696">
    <property type="entry name" value="DNA_mismatch_repair_MutS_core"/>
</dbReference>
<keyword evidence="5 9" id="KW-0067">ATP-binding</keyword>
<protein>
    <recommendedName>
        <fullName evidence="2 9">DNA mismatch repair protein MutS</fullName>
    </recommendedName>
</protein>
<dbReference type="AlphaFoldDB" id="A0A2Z6EVC1"/>
<dbReference type="InterPro" id="IPR016151">
    <property type="entry name" value="DNA_mismatch_repair_MutS_N"/>
</dbReference>
<dbReference type="PIRSF" id="PIRSF037677">
    <property type="entry name" value="DNA_mis_repair_Msh6"/>
    <property type="match status" value="1"/>
</dbReference>
<dbReference type="SMART" id="SM00534">
    <property type="entry name" value="MUTSac"/>
    <property type="match status" value="1"/>
</dbReference>
<dbReference type="InterPro" id="IPR027417">
    <property type="entry name" value="P-loop_NTPase"/>
</dbReference>
<reference evidence="11 12" key="1">
    <citation type="journal article" date="2018" name="Microbes Environ.">
        <title>Comparative Genomic Insights into Endofungal Lifestyles of Two Bacterial Endosymbionts, Mycoavidus cysteinexigens and Burkholderia rhizoxinica.</title>
        <authorList>
            <person name="Sharmin D."/>
            <person name="Guo Y."/>
            <person name="Nishizawa T."/>
            <person name="Ohshima S."/>
            <person name="Sato Y."/>
            <person name="Takashima Y."/>
            <person name="Narisawa K."/>
            <person name="Ohta H."/>
        </authorList>
    </citation>
    <scope>NUCLEOTIDE SEQUENCE [LARGE SCALE GENOMIC DNA]</scope>
    <source>
        <strain evidence="11 12">B1-EB</strain>
    </source>
</reference>
<dbReference type="GO" id="GO:0006298">
    <property type="term" value="P:mismatch repair"/>
    <property type="evidence" value="ECO:0007669"/>
    <property type="project" value="UniProtKB-UniRule"/>
</dbReference>
<dbReference type="Pfam" id="PF01624">
    <property type="entry name" value="MutS_I"/>
    <property type="match status" value="1"/>
</dbReference>
<dbReference type="NCBIfam" id="TIGR01070">
    <property type="entry name" value="mutS1"/>
    <property type="match status" value="1"/>
</dbReference>